<gene>
    <name evidence="1" type="ORF">YALI1_C15388g</name>
</gene>
<evidence type="ECO:0000313" key="1">
    <source>
        <dbReference type="EMBL" id="AOW02668.1"/>
    </source>
</evidence>
<sequence>MILIGCASPRAEMWIAIRYETRSTTPDRNAKTRTPLSCGLSTSAIWHFESVQRLLELMTITLSSAGVYQRPGSITTCLKPITVSTVASD</sequence>
<dbReference type="GeneID" id="94582935"/>
<organism evidence="1 2">
    <name type="scientific">Yarrowia lipolytica</name>
    <name type="common">Candida lipolytica</name>
    <dbReference type="NCBI Taxonomy" id="4952"/>
    <lineage>
        <taxon>Eukaryota</taxon>
        <taxon>Fungi</taxon>
        <taxon>Dikarya</taxon>
        <taxon>Ascomycota</taxon>
        <taxon>Saccharomycotina</taxon>
        <taxon>Dipodascomycetes</taxon>
        <taxon>Dipodascales</taxon>
        <taxon>Dipodascales incertae sedis</taxon>
        <taxon>Yarrowia</taxon>
    </lineage>
</organism>
<evidence type="ECO:0000313" key="2">
    <source>
        <dbReference type="Proteomes" id="UP000182444"/>
    </source>
</evidence>
<accession>A0A1D8NAK5</accession>
<dbReference type="Proteomes" id="UP000182444">
    <property type="component" value="Chromosome 1C"/>
</dbReference>
<reference evidence="1 2" key="1">
    <citation type="journal article" date="2016" name="PLoS ONE">
        <title>Sequence Assembly of Yarrowia lipolytica Strain W29/CLIB89 Shows Transposable Element Diversity.</title>
        <authorList>
            <person name="Magnan C."/>
            <person name="Yu J."/>
            <person name="Chang I."/>
            <person name="Jahn E."/>
            <person name="Kanomata Y."/>
            <person name="Wu J."/>
            <person name="Zeller M."/>
            <person name="Oakes M."/>
            <person name="Baldi P."/>
            <person name="Sandmeyer S."/>
        </authorList>
    </citation>
    <scope>NUCLEOTIDE SEQUENCE [LARGE SCALE GENOMIC DNA]</scope>
    <source>
        <strain evidence="2">CLIB89(W29)</strain>
    </source>
</reference>
<dbReference type="VEuPathDB" id="FungiDB:YALI1_C15388g"/>
<proteinExistence type="predicted"/>
<dbReference type="RefSeq" id="XP_068138399.1">
    <property type="nucleotide sequence ID" value="XM_068282298.1"/>
</dbReference>
<dbReference type="AlphaFoldDB" id="A0A1D8NAK5"/>
<name>A0A1D8NAK5_YARLL</name>
<dbReference type="EMBL" id="CP017555">
    <property type="protein sequence ID" value="AOW02668.1"/>
    <property type="molecule type" value="Genomic_DNA"/>
</dbReference>
<protein>
    <submittedName>
        <fullName evidence="1">Uncharacterized protein</fullName>
    </submittedName>
</protein>